<gene>
    <name evidence="6" type="ORF">ACFP3V_09340</name>
</gene>
<dbReference type="Gene3D" id="3.40.190.10">
    <property type="entry name" value="Periplasmic binding protein-like II"/>
    <property type="match status" value="2"/>
</dbReference>
<keyword evidence="3" id="KW-0238">DNA-binding</keyword>
<keyword evidence="4" id="KW-0804">Transcription</keyword>
<protein>
    <submittedName>
        <fullName evidence="6">LysR substrate-binding domain-containing protein</fullName>
    </submittedName>
</protein>
<keyword evidence="2" id="KW-0805">Transcription regulation</keyword>
<sequence length="136" mass="14501">MTGTCALCQRHGAGLHRGPARWLLDPWCADLVHQAAEVVRSRNGGCAVQVREIQFDDPCGHLRQGELDLQVSEVPVVEPGIAVGPVLLCEPRALMLPAGHPLARRDSVTLQDLAEVPLIQPGGPPAKRLSPSRASA</sequence>
<comment type="caution">
    <text evidence="6">The sequence shown here is derived from an EMBL/GenBank/DDBJ whole genome shotgun (WGS) entry which is preliminary data.</text>
</comment>
<dbReference type="InterPro" id="IPR005119">
    <property type="entry name" value="LysR_subst-bd"/>
</dbReference>
<proteinExistence type="inferred from homology"/>
<reference evidence="7" key="1">
    <citation type="journal article" date="2019" name="Int. J. Syst. Evol. Microbiol.">
        <title>The Global Catalogue of Microorganisms (GCM) 10K type strain sequencing project: providing services to taxonomists for standard genome sequencing and annotation.</title>
        <authorList>
            <consortium name="The Broad Institute Genomics Platform"/>
            <consortium name="The Broad Institute Genome Sequencing Center for Infectious Disease"/>
            <person name="Wu L."/>
            <person name="Ma J."/>
        </authorList>
    </citation>
    <scope>NUCLEOTIDE SEQUENCE [LARGE SCALE GENOMIC DNA]</scope>
    <source>
        <strain evidence="7">JCM 4816</strain>
    </source>
</reference>
<keyword evidence="7" id="KW-1185">Reference proteome</keyword>
<dbReference type="SUPFAM" id="SSF53850">
    <property type="entry name" value="Periplasmic binding protein-like II"/>
    <property type="match status" value="1"/>
</dbReference>
<name>A0ABW1FY58_9ACTN</name>
<dbReference type="PANTHER" id="PTHR30346">
    <property type="entry name" value="TRANSCRIPTIONAL DUAL REGULATOR HCAR-RELATED"/>
    <property type="match status" value="1"/>
</dbReference>
<evidence type="ECO:0000256" key="4">
    <source>
        <dbReference type="ARBA" id="ARBA00023163"/>
    </source>
</evidence>
<evidence type="ECO:0000259" key="5">
    <source>
        <dbReference type="Pfam" id="PF03466"/>
    </source>
</evidence>
<evidence type="ECO:0000256" key="1">
    <source>
        <dbReference type="ARBA" id="ARBA00009437"/>
    </source>
</evidence>
<evidence type="ECO:0000256" key="2">
    <source>
        <dbReference type="ARBA" id="ARBA00023015"/>
    </source>
</evidence>
<evidence type="ECO:0000313" key="7">
    <source>
        <dbReference type="Proteomes" id="UP001596174"/>
    </source>
</evidence>
<feature type="domain" description="LysR substrate-binding" evidence="5">
    <location>
        <begin position="30"/>
        <end position="121"/>
    </location>
</feature>
<organism evidence="6 7">
    <name type="scientific">Streptacidiphilus monticola</name>
    <dbReference type="NCBI Taxonomy" id="2161674"/>
    <lineage>
        <taxon>Bacteria</taxon>
        <taxon>Bacillati</taxon>
        <taxon>Actinomycetota</taxon>
        <taxon>Actinomycetes</taxon>
        <taxon>Kitasatosporales</taxon>
        <taxon>Streptomycetaceae</taxon>
        <taxon>Streptacidiphilus</taxon>
    </lineage>
</organism>
<dbReference type="RefSeq" id="WP_380581837.1">
    <property type="nucleotide sequence ID" value="NZ_JBHSQJ010000033.1"/>
</dbReference>
<evidence type="ECO:0000256" key="3">
    <source>
        <dbReference type="ARBA" id="ARBA00023125"/>
    </source>
</evidence>
<dbReference type="EMBL" id="JBHSQJ010000033">
    <property type="protein sequence ID" value="MFC5907424.1"/>
    <property type="molecule type" value="Genomic_DNA"/>
</dbReference>
<accession>A0ABW1FY58</accession>
<dbReference type="Proteomes" id="UP001596174">
    <property type="component" value="Unassembled WGS sequence"/>
</dbReference>
<evidence type="ECO:0000313" key="6">
    <source>
        <dbReference type="EMBL" id="MFC5907424.1"/>
    </source>
</evidence>
<comment type="similarity">
    <text evidence="1">Belongs to the LysR transcriptional regulatory family.</text>
</comment>
<dbReference type="Pfam" id="PF03466">
    <property type="entry name" value="LysR_substrate"/>
    <property type="match status" value="1"/>
</dbReference>
<dbReference type="PANTHER" id="PTHR30346:SF0">
    <property type="entry name" value="HCA OPERON TRANSCRIPTIONAL ACTIVATOR HCAR"/>
    <property type="match status" value="1"/>
</dbReference>